<evidence type="ECO:0000256" key="7">
    <source>
        <dbReference type="ARBA" id="ARBA00047899"/>
    </source>
</evidence>
<dbReference type="AlphaFoldDB" id="A0A4P9Z885"/>
<keyword evidence="4" id="KW-0547">Nucleotide-binding</keyword>
<comment type="catalytic activity">
    <reaction evidence="8">
        <text>L-seryl-[protein] + ATP = O-phospho-L-seryl-[protein] + ADP + H(+)</text>
        <dbReference type="Rhea" id="RHEA:17989"/>
        <dbReference type="Rhea" id="RHEA-COMP:9863"/>
        <dbReference type="Rhea" id="RHEA-COMP:11604"/>
        <dbReference type="ChEBI" id="CHEBI:15378"/>
        <dbReference type="ChEBI" id="CHEBI:29999"/>
        <dbReference type="ChEBI" id="CHEBI:30616"/>
        <dbReference type="ChEBI" id="CHEBI:83421"/>
        <dbReference type="ChEBI" id="CHEBI:456216"/>
        <dbReference type="EC" id="2.7.11.1"/>
    </reaction>
</comment>
<dbReference type="InterPro" id="IPR011009">
    <property type="entry name" value="Kinase-like_dom_sf"/>
</dbReference>
<dbReference type="CDD" id="cd14019">
    <property type="entry name" value="STKc_Cdc7"/>
    <property type="match status" value="1"/>
</dbReference>
<dbReference type="Pfam" id="PF00069">
    <property type="entry name" value="Pkinase"/>
    <property type="match status" value="1"/>
</dbReference>
<dbReference type="OrthoDB" id="10020333at2759"/>
<evidence type="ECO:0000256" key="1">
    <source>
        <dbReference type="ARBA" id="ARBA00012513"/>
    </source>
</evidence>
<keyword evidence="6" id="KW-0067">ATP-binding</keyword>
<dbReference type="GO" id="GO:0005956">
    <property type="term" value="C:protein kinase CK2 complex"/>
    <property type="evidence" value="ECO:0007669"/>
    <property type="project" value="TreeGrafter"/>
</dbReference>
<dbReference type="SMART" id="SM00220">
    <property type="entry name" value="S_TKc"/>
    <property type="match status" value="1"/>
</dbReference>
<feature type="region of interest" description="Disordered" evidence="9">
    <location>
        <begin position="1"/>
        <end position="25"/>
    </location>
</feature>
<evidence type="ECO:0000256" key="2">
    <source>
        <dbReference type="ARBA" id="ARBA00022527"/>
    </source>
</evidence>
<dbReference type="GO" id="GO:0051726">
    <property type="term" value="P:regulation of cell cycle"/>
    <property type="evidence" value="ECO:0007669"/>
    <property type="project" value="TreeGrafter"/>
</dbReference>
<dbReference type="PROSITE" id="PS50011">
    <property type="entry name" value="PROTEIN_KINASE_DOM"/>
    <property type="match status" value="1"/>
</dbReference>
<keyword evidence="3" id="KW-0808">Transferase</keyword>
<protein>
    <recommendedName>
        <fullName evidence="1">non-specific serine/threonine protein kinase</fullName>
        <ecNumber evidence="1">2.7.11.1</ecNumber>
    </recommendedName>
</protein>
<proteinExistence type="predicted"/>
<keyword evidence="5 11" id="KW-0418">Kinase</keyword>
<name>A0A4P9Z885_9FUNG</name>
<dbReference type="InterPro" id="IPR000719">
    <property type="entry name" value="Prot_kinase_dom"/>
</dbReference>
<dbReference type="PANTHER" id="PTHR24054:SF0">
    <property type="entry name" value="CASEIN KINASE II SUBUNIT ALPHA"/>
    <property type="match status" value="1"/>
</dbReference>
<dbReference type="SUPFAM" id="SSF56112">
    <property type="entry name" value="Protein kinase-like (PK-like)"/>
    <property type="match status" value="1"/>
</dbReference>
<dbReference type="Proteomes" id="UP000278143">
    <property type="component" value="Unassembled WGS sequence"/>
</dbReference>
<evidence type="ECO:0000256" key="8">
    <source>
        <dbReference type="ARBA" id="ARBA00048679"/>
    </source>
</evidence>
<feature type="compositionally biased region" description="Acidic residues" evidence="9">
    <location>
        <begin position="1"/>
        <end position="22"/>
    </location>
</feature>
<dbReference type="GO" id="GO:0005634">
    <property type="term" value="C:nucleus"/>
    <property type="evidence" value="ECO:0007669"/>
    <property type="project" value="TreeGrafter"/>
</dbReference>
<dbReference type="GO" id="GO:0005524">
    <property type="term" value="F:ATP binding"/>
    <property type="evidence" value="ECO:0007669"/>
    <property type="project" value="UniProtKB-KW"/>
</dbReference>
<evidence type="ECO:0000256" key="9">
    <source>
        <dbReference type="SAM" id="MobiDB-lite"/>
    </source>
</evidence>
<gene>
    <name evidence="11" type="ORF">SYNPS1DRAFT_11895</name>
</gene>
<keyword evidence="2" id="KW-0723">Serine/threonine-protein kinase</keyword>
<dbReference type="GO" id="GO:0004674">
    <property type="term" value="F:protein serine/threonine kinase activity"/>
    <property type="evidence" value="ECO:0007669"/>
    <property type="project" value="UniProtKB-KW"/>
</dbReference>
<evidence type="ECO:0000256" key="3">
    <source>
        <dbReference type="ARBA" id="ARBA00022679"/>
    </source>
</evidence>
<dbReference type="EMBL" id="KZ989131">
    <property type="protein sequence ID" value="RKP27960.1"/>
    <property type="molecule type" value="Genomic_DNA"/>
</dbReference>
<feature type="domain" description="Protein kinase" evidence="10">
    <location>
        <begin position="50"/>
        <end position="382"/>
    </location>
</feature>
<evidence type="ECO:0000313" key="11">
    <source>
        <dbReference type="EMBL" id="RKP27960.1"/>
    </source>
</evidence>
<dbReference type="EC" id="2.7.11.1" evidence="1"/>
<evidence type="ECO:0000313" key="12">
    <source>
        <dbReference type="Proteomes" id="UP000278143"/>
    </source>
</evidence>
<keyword evidence="12" id="KW-1185">Reference proteome</keyword>
<dbReference type="Gene3D" id="3.30.200.20">
    <property type="entry name" value="Phosphorylase Kinase, domain 1"/>
    <property type="match status" value="1"/>
</dbReference>
<evidence type="ECO:0000256" key="5">
    <source>
        <dbReference type="ARBA" id="ARBA00022777"/>
    </source>
</evidence>
<evidence type="ECO:0000256" key="4">
    <source>
        <dbReference type="ARBA" id="ARBA00022741"/>
    </source>
</evidence>
<evidence type="ECO:0000259" key="10">
    <source>
        <dbReference type="PROSITE" id="PS50011"/>
    </source>
</evidence>
<organism evidence="11 12">
    <name type="scientific">Syncephalis pseudoplumigaleata</name>
    <dbReference type="NCBI Taxonomy" id="1712513"/>
    <lineage>
        <taxon>Eukaryota</taxon>
        <taxon>Fungi</taxon>
        <taxon>Fungi incertae sedis</taxon>
        <taxon>Zoopagomycota</taxon>
        <taxon>Zoopagomycotina</taxon>
        <taxon>Zoopagomycetes</taxon>
        <taxon>Zoopagales</taxon>
        <taxon>Piptocephalidaceae</taxon>
        <taxon>Syncephalis</taxon>
    </lineage>
</organism>
<dbReference type="InterPro" id="IPR045216">
    <property type="entry name" value="CK2_alpha"/>
</dbReference>
<dbReference type="PROSITE" id="PS00108">
    <property type="entry name" value="PROTEIN_KINASE_ST"/>
    <property type="match status" value="1"/>
</dbReference>
<dbReference type="GO" id="GO:0005829">
    <property type="term" value="C:cytosol"/>
    <property type="evidence" value="ECO:0007669"/>
    <property type="project" value="TreeGrafter"/>
</dbReference>
<dbReference type="Gene3D" id="1.10.510.10">
    <property type="entry name" value="Transferase(Phosphotransferase) domain 1"/>
    <property type="match status" value="1"/>
</dbReference>
<dbReference type="InterPro" id="IPR008271">
    <property type="entry name" value="Ser/Thr_kinase_AS"/>
</dbReference>
<evidence type="ECO:0000256" key="6">
    <source>
        <dbReference type="ARBA" id="ARBA00022840"/>
    </source>
</evidence>
<comment type="catalytic activity">
    <reaction evidence="7">
        <text>L-threonyl-[protein] + ATP = O-phospho-L-threonyl-[protein] + ADP + H(+)</text>
        <dbReference type="Rhea" id="RHEA:46608"/>
        <dbReference type="Rhea" id="RHEA-COMP:11060"/>
        <dbReference type="Rhea" id="RHEA-COMP:11605"/>
        <dbReference type="ChEBI" id="CHEBI:15378"/>
        <dbReference type="ChEBI" id="CHEBI:30013"/>
        <dbReference type="ChEBI" id="CHEBI:30616"/>
        <dbReference type="ChEBI" id="CHEBI:61977"/>
        <dbReference type="ChEBI" id="CHEBI:456216"/>
        <dbReference type="EC" id="2.7.11.1"/>
    </reaction>
</comment>
<reference evidence="12" key="1">
    <citation type="journal article" date="2018" name="Nat. Microbiol.">
        <title>Leveraging single-cell genomics to expand the fungal tree of life.</title>
        <authorList>
            <person name="Ahrendt S.R."/>
            <person name="Quandt C.A."/>
            <person name="Ciobanu D."/>
            <person name="Clum A."/>
            <person name="Salamov A."/>
            <person name="Andreopoulos B."/>
            <person name="Cheng J.F."/>
            <person name="Woyke T."/>
            <person name="Pelin A."/>
            <person name="Henrissat B."/>
            <person name="Reynolds N.K."/>
            <person name="Benny G.L."/>
            <person name="Smith M.E."/>
            <person name="James T.Y."/>
            <person name="Grigoriev I.V."/>
        </authorList>
    </citation>
    <scope>NUCLEOTIDE SEQUENCE [LARGE SCALE GENOMIC DNA]</scope>
    <source>
        <strain evidence="12">Benny S71-1</strain>
    </source>
</reference>
<dbReference type="PANTHER" id="PTHR24054">
    <property type="entry name" value="CASEIN KINASE II SUBUNIT ALPHA"/>
    <property type="match status" value="1"/>
</dbReference>
<sequence>MNEDEQQQQEEEEEEEEEEESSDYQGYTYQGERADIAHINENFPLLAQQYRLLRKIGEGTFSVVFKAQDLLGRTLKENRWQLPPASLRYMAIKCIHVTSAPERIHSEISKLVALRRAPSVAPMLDAFRYEDRVAIVLPYIKHIDFRSFYPTCSLDDIRHYMYALLLSLRDTHKAGIVHRDVKPTNFLYDHHRRRGFLVDFGLAQVRRGGIHKPLYPPTPSTIVGTPRSESNQLGYLLRDSRPTVRADRAGTRGFRPPEVLLKVEHQTTALDIWAAGVIMLCLLTGRYPFFNSSSDAEALLEITCVHGQMAIKTMAAKYHRSFHCTIPSMRNHPTEFTRLIRLLNEDRPDFLDSKAIDLLEQLLKVDPAERVSAADALSHPFFV</sequence>
<accession>A0A4P9Z885</accession>